<proteinExistence type="predicted"/>
<evidence type="ECO:0000256" key="2">
    <source>
        <dbReference type="ARBA" id="ARBA00022801"/>
    </source>
</evidence>
<reference evidence="5" key="1">
    <citation type="journal article" date="2019" name="Int. J. Syst. Evol. Microbiol.">
        <title>The Global Catalogue of Microorganisms (GCM) 10K type strain sequencing project: providing services to taxonomists for standard genome sequencing and annotation.</title>
        <authorList>
            <consortium name="The Broad Institute Genomics Platform"/>
            <consortium name="The Broad Institute Genome Sequencing Center for Infectious Disease"/>
            <person name="Wu L."/>
            <person name="Ma J."/>
        </authorList>
    </citation>
    <scope>NUCLEOTIDE SEQUENCE [LARGE SCALE GENOMIC DNA]</scope>
    <source>
        <strain evidence="5">JCM 12165</strain>
    </source>
</reference>
<feature type="region of interest" description="Disordered" evidence="3">
    <location>
        <begin position="267"/>
        <end position="296"/>
    </location>
</feature>
<keyword evidence="5" id="KW-1185">Reference proteome</keyword>
<organism evidence="4 5">
    <name type="scientific">Pseudonocardia aurantiaca</name>
    <dbReference type="NCBI Taxonomy" id="75290"/>
    <lineage>
        <taxon>Bacteria</taxon>
        <taxon>Bacillati</taxon>
        <taxon>Actinomycetota</taxon>
        <taxon>Actinomycetes</taxon>
        <taxon>Pseudonocardiales</taxon>
        <taxon>Pseudonocardiaceae</taxon>
        <taxon>Pseudonocardia</taxon>
    </lineage>
</organism>
<dbReference type="InterPro" id="IPR023296">
    <property type="entry name" value="Glyco_hydro_beta-prop_sf"/>
</dbReference>
<dbReference type="EMBL" id="JBHUCP010000051">
    <property type="protein sequence ID" value="MFD1535244.1"/>
    <property type="molecule type" value="Genomic_DNA"/>
</dbReference>
<evidence type="ECO:0000256" key="3">
    <source>
        <dbReference type="SAM" id="MobiDB-lite"/>
    </source>
</evidence>
<sequence length="296" mass="33031">MAKARWLKDFAAIEDNAAIKAQKVVWEGADTAADAFINWPVMLTRLHGRWYIYMDAASQNPPMLTDRLMVLQADTDDPMGSWTLRTSLLGEDVWTLGFAPFEWQGQLYIMASTRKNHTPGTRHGISIASLTNPWTASSEWVPITDPTYAWEMMGPLGPGTAAINEVDQAITHNGRLHVFYSASHVTSQHYTVGLLTYQGSGSLLDRDNWTKRPRPIWNNTDATVGAGQTFVLKSPDSSQDYLGYAYWRTSTRLSPRPMGVVPIKWDANDYPVVDDPPDDGTQFDEPSKLADQPSPP</sequence>
<keyword evidence="2" id="KW-0378">Hydrolase</keyword>
<gene>
    <name evidence="4" type="ORF">ACFSCY_38140</name>
</gene>
<evidence type="ECO:0000313" key="4">
    <source>
        <dbReference type="EMBL" id="MFD1535244.1"/>
    </source>
</evidence>
<dbReference type="Proteomes" id="UP001597145">
    <property type="component" value="Unassembled WGS sequence"/>
</dbReference>
<dbReference type="RefSeq" id="WP_343987458.1">
    <property type="nucleotide sequence ID" value="NZ_BAAAJG010000028.1"/>
</dbReference>
<comment type="caution">
    <text evidence="4">The sequence shown here is derived from an EMBL/GenBank/DDBJ whole genome shotgun (WGS) entry which is preliminary data.</text>
</comment>
<dbReference type="SUPFAM" id="SSF75005">
    <property type="entry name" value="Arabinanase/levansucrase/invertase"/>
    <property type="match status" value="1"/>
</dbReference>
<accession>A0ABW4FYK3</accession>
<evidence type="ECO:0000313" key="5">
    <source>
        <dbReference type="Proteomes" id="UP001597145"/>
    </source>
</evidence>
<name>A0ABW4FYK3_9PSEU</name>
<dbReference type="PANTHER" id="PTHR43817:SF1">
    <property type="entry name" value="HYDROLASE, FAMILY 43, PUTATIVE (AFU_ORTHOLOGUE AFUA_3G01660)-RELATED"/>
    <property type="match status" value="1"/>
</dbReference>
<dbReference type="Gene3D" id="2.115.10.20">
    <property type="entry name" value="Glycosyl hydrolase domain, family 43"/>
    <property type="match status" value="1"/>
</dbReference>
<evidence type="ECO:0000256" key="1">
    <source>
        <dbReference type="ARBA" id="ARBA00022729"/>
    </source>
</evidence>
<evidence type="ECO:0008006" key="6">
    <source>
        <dbReference type="Google" id="ProtNLM"/>
    </source>
</evidence>
<keyword evidence="1" id="KW-0732">Signal</keyword>
<dbReference type="PANTHER" id="PTHR43817">
    <property type="entry name" value="GLYCOSYL HYDROLASE"/>
    <property type="match status" value="1"/>
</dbReference>
<protein>
    <recommendedName>
        <fullName evidence="6">Alpha-N-arabinofuranosidase</fullName>
    </recommendedName>
</protein>